<accession>A0ACC0DAZ9</accession>
<comment type="caution">
    <text evidence="1">The sequence shown here is derived from an EMBL/GenBank/DDBJ whole genome shotgun (WGS) entry which is preliminary data.</text>
</comment>
<evidence type="ECO:0000313" key="1">
    <source>
        <dbReference type="EMBL" id="KAI6089721.1"/>
    </source>
</evidence>
<dbReference type="EMBL" id="MU394294">
    <property type="protein sequence ID" value="KAI6089721.1"/>
    <property type="molecule type" value="Genomic_DNA"/>
</dbReference>
<reference evidence="1 2" key="1">
    <citation type="journal article" date="2022" name="New Phytol.">
        <title>Ecological generalism drives hyperdiversity of secondary metabolite gene clusters in xylarialean endophytes.</title>
        <authorList>
            <person name="Franco M.E.E."/>
            <person name="Wisecaver J.H."/>
            <person name="Arnold A.E."/>
            <person name="Ju Y.M."/>
            <person name="Slot J.C."/>
            <person name="Ahrendt S."/>
            <person name="Moore L.P."/>
            <person name="Eastman K.E."/>
            <person name="Scott K."/>
            <person name="Konkel Z."/>
            <person name="Mondo S.J."/>
            <person name="Kuo A."/>
            <person name="Hayes R.D."/>
            <person name="Haridas S."/>
            <person name="Andreopoulos B."/>
            <person name="Riley R."/>
            <person name="LaButti K."/>
            <person name="Pangilinan J."/>
            <person name="Lipzen A."/>
            <person name="Amirebrahimi M."/>
            <person name="Yan J."/>
            <person name="Adam C."/>
            <person name="Keymanesh K."/>
            <person name="Ng V."/>
            <person name="Louie K."/>
            <person name="Northen T."/>
            <person name="Drula E."/>
            <person name="Henrissat B."/>
            <person name="Hsieh H.M."/>
            <person name="Youens-Clark K."/>
            <person name="Lutzoni F."/>
            <person name="Miadlikowska J."/>
            <person name="Eastwood D.C."/>
            <person name="Hamelin R.C."/>
            <person name="Grigoriev I.V."/>
            <person name="U'Ren J.M."/>
        </authorList>
    </citation>
    <scope>NUCLEOTIDE SEQUENCE [LARGE SCALE GENOMIC DNA]</scope>
    <source>
        <strain evidence="1 2">ER1909</strain>
    </source>
</reference>
<protein>
    <submittedName>
        <fullName evidence="1">MutT/nudix family protein</fullName>
    </submittedName>
</protein>
<organism evidence="1 2">
    <name type="scientific">Hypoxylon rubiginosum</name>
    <dbReference type="NCBI Taxonomy" id="110542"/>
    <lineage>
        <taxon>Eukaryota</taxon>
        <taxon>Fungi</taxon>
        <taxon>Dikarya</taxon>
        <taxon>Ascomycota</taxon>
        <taxon>Pezizomycotina</taxon>
        <taxon>Sordariomycetes</taxon>
        <taxon>Xylariomycetidae</taxon>
        <taxon>Xylariales</taxon>
        <taxon>Hypoxylaceae</taxon>
        <taxon>Hypoxylon</taxon>
    </lineage>
</organism>
<gene>
    <name evidence="1" type="ORF">F4821DRAFT_230769</name>
</gene>
<keyword evidence="2" id="KW-1185">Reference proteome</keyword>
<sequence>MSFSNAKVLSTAPLANDDAKWAKLVMLTYTDPKNQERTFESAERSTRPEGYGIDAAGVIAILEKPTGPELILQKQYRAPVNKVTIEIPAGLVDPGETAERTAIRELKEETGYVGEVVAASSVMFNDPGFCNTNLQLFHAKIDESLPANQKLETNLEEDEFIEVFHVPLNNLYAECKRLEAEGCAIDARVGMFAEGIECAKKFKLLGA</sequence>
<proteinExistence type="predicted"/>
<name>A0ACC0DAZ9_9PEZI</name>
<evidence type="ECO:0000313" key="2">
    <source>
        <dbReference type="Proteomes" id="UP001497680"/>
    </source>
</evidence>
<dbReference type="Proteomes" id="UP001497680">
    <property type="component" value="Unassembled WGS sequence"/>
</dbReference>